<dbReference type="InterPro" id="IPR050634">
    <property type="entry name" value="DNA_Topoisomerase_II"/>
</dbReference>
<dbReference type="InterPro" id="IPR036890">
    <property type="entry name" value="HATPase_C_sf"/>
</dbReference>
<dbReference type="PANTHER" id="PTHR10169">
    <property type="entry name" value="DNA TOPOISOMERASE/GYRASE"/>
    <property type="match status" value="1"/>
</dbReference>
<dbReference type="SMART" id="SM00433">
    <property type="entry name" value="TOP2c"/>
    <property type="match status" value="1"/>
</dbReference>
<organism evidence="13 14">
    <name type="scientific">Adiantum capillus-veneris</name>
    <name type="common">Maidenhair fern</name>
    <dbReference type="NCBI Taxonomy" id="13818"/>
    <lineage>
        <taxon>Eukaryota</taxon>
        <taxon>Viridiplantae</taxon>
        <taxon>Streptophyta</taxon>
        <taxon>Embryophyta</taxon>
        <taxon>Tracheophyta</taxon>
        <taxon>Polypodiopsida</taxon>
        <taxon>Polypodiidae</taxon>
        <taxon>Polypodiales</taxon>
        <taxon>Pteridineae</taxon>
        <taxon>Pteridaceae</taxon>
        <taxon>Vittarioideae</taxon>
        <taxon>Adiantum</taxon>
    </lineage>
</organism>
<dbReference type="InterPro" id="IPR013759">
    <property type="entry name" value="Topo_IIA_B_C"/>
</dbReference>
<dbReference type="PANTHER" id="PTHR10169:SF38">
    <property type="entry name" value="DNA TOPOISOMERASE 2"/>
    <property type="match status" value="1"/>
</dbReference>
<dbReference type="GO" id="GO:0003677">
    <property type="term" value="F:DNA binding"/>
    <property type="evidence" value="ECO:0007669"/>
    <property type="project" value="UniProtKB-UniRule"/>
</dbReference>
<evidence type="ECO:0000259" key="12">
    <source>
        <dbReference type="Pfam" id="PF02518"/>
    </source>
</evidence>
<evidence type="ECO:0000259" key="11">
    <source>
        <dbReference type="Pfam" id="PF00204"/>
    </source>
</evidence>
<keyword evidence="5 10" id="KW-0547">Nucleotide-binding</keyword>
<accession>A0A9D4Z3A6</accession>
<feature type="domain" description="DNA topoisomerase type IIA subunit B" evidence="11">
    <location>
        <begin position="346"/>
        <end position="479"/>
    </location>
</feature>
<sequence>MSPGQSLSPDISILMGNTEGKACTEWHSEQKCESSKVKLCSVRASESGRRGEGKGFEFACCRGLLIEQPQRSNNGTSLRRPGKPRSRFLLSFFRDPRQRLQRTLCLLAKPLQSSSNANIGAGRQEKTIEETYQKKTQLEHILLRPDTYVGSIEKHTQSLWVYEGQTLVFRSVTYVPGLYKIFDEILVNAADNKQRNHTMDSLKVNIDVVQNTISVYNNGDGVLVEIHGGVYVPKMIFGHLLTSSNYDDTQKKTTGGRNGYGAKLANIFSTEFIIETADGKRGRRYRQVFKNNMSSKSDPIITSCKSNKNWTRVTFKPDLAKFRMTSLEDDVVALMKQRRTSSRIYERVNDRWEVYVSLSDGQFQEVSFVNSIATIRGGTHVHYVTDQVANHVMGIVNKKKKNAGVKAFQIKNHMWVFVNALIDNPAFDSQTKETLTTRQSSFGSKCELSQEFMQKVAKCGVIESILSWADFKQSKELKKNDGMKRQRLTGMTKLDDANDAGGRYSEDCTLILTEGDSAKAPAICGISVVGRNRFLHFSWNSLPQSSRPHIRMEGFCHSTLCLNMKLGNNRWMGTQVVGVSSTRRVWVQVLQSY</sequence>
<dbReference type="AlphaFoldDB" id="A0A9D4Z3A6"/>
<evidence type="ECO:0000256" key="2">
    <source>
        <dbReference type="ARBA" id="ARBA00001913"/>
    </source>
</evidence>
<dbReference type="GO" id="GO:0000819">
    <property type="term" value="P:sister chromatid segregation"/>
    <property type="evidence" value="ECO:0007669"/>
    <property type="project" value="TreeGrafter"/>
</dbReference>
<evidence type="ECO:0000256" key="4">
    <source>
        <dbReference type="ARBA" id="ARBA00011080"/>
    </source>
</evidence>
<dbReference type="SUPFAM" id="SSF54211">
    <property type="entry name" value="Ribosomal protein S5 domain 2-like"/>
    <property type="match status" value="1"/>
</dbReference>
<reference evidence="13" key="1">
    <citation type="submission" date="2021-01" db="EMBL/GenBank/DDBJ databases">
        <title>Adiantum capillus-veneris genome.</title>
        <authorList>
            <person name="Fang Y."/>
            <person name="Liao Q."/>
        </authorList>
    </citation>
    <scope>NUCLEOTIDE SEQUENCE</scope>
    <source>
        <strain evidence="13">H3</strain>
        <tissue evidence="13">Leaf</tissue>
    </source>
</reference>
<evidence type="ECO:0000256" key="3">
    <source>
        <dbReference type="ARBA" id="ARBA00001946"/>
    </source>
</evidence>
<comment type="similarity">
    <text evidence="4 10">Belongs to the type II topoisomerase family.</text>
</comment>
<gene>
    <name evidence="13" type="ORF">GOP47_0025909</name>
</gene>
<keyword evidence="6 10" id="KW-0067">ATP-binding</keyword>
<keyword evidence="7 10" id="KW-0799">Topoisomerase</keyword>
<dbReference type="GO" id="GO:0006265">
    <property type="term" value="P:DNA topological change"/>
    <property type="evidence" value="ECO:0007669"/>
    <property type="project" value="UniProtKB-UniRule"/>
</dbReference>
<protein>
    <recommendedName>
        <fullName evidence="10">DNA topoisomerase 2</fullName>
        <ecNumber evidence="10">5.6.2.2</ecNumber>
    </recommendedName>
</protein>
<dbReference type="InterPro" id="IPR020568">
    <property type="entry name" value="Ribosomal_Su5_D2-typ_SF"/>
</dbReference>
<dbReference type="PROSITE" id="PS00177">
    <property type="entry name" value="TOPOISOMERASE_II"/>
    <property type="match status" value="1"/>
</dbReference>
<dbReference type="GO" id="GO:0000712">
    <property type="term" value="P:resolution of meiotic recombination intermediates"/>
    <property type="evidence" value="ECO:0007669"/>
    <property type="project" value="TreeGrafter"/>
</dbReference>
<dbReference type="GO" id="GO:0005634">
    <property type="term" value="C:nucleus"/>
    <property type="evidence" value="ECO:0007669"/>
    <property type="project" value="TreeGrafter"/>
</dbReference>
<proteinExistence type="inferred from homology"/>
<evidence type="ECO:0000313" key="13">
    <source>
        <dbReference type="EMBL" id="KAI5059590.1"/>
    </source>
</evidence>
<dbReference type="GO" id="GO:0005524">
    <property type="term" value="F:ATP binding"/>
    <property type="evidence" value="ECO:0007669"/>
    <property type="project" value="UniProtKB-UniRule"/>
</dbReference>
<dbReference type="SUPFAM" id="SSF55874">
    <property type="entry name" value="ATPase domain of HSP90 chaperone/DNA topoisomerase II/histidine kinase"/>
    <property type="match status" value="1"/>
</dbReference>
<evidence type="ECO:0000256" key="6">
    <source>
        <dbReference type="ARBA" id="ARBA00022840"/>
    </source>
</evidence>
<dbReference type="OrthoDB" id="276498at2759"/>
<dbReference type="Gene3D" id="3.30.230.10">
    <property type="match status" value="1"/>
</dbReference>
<dbReference type="InterPro" id="IPR013506">
    <property type="entry name" value="Topo_IIA_bsu_dom2"/>
</dbReference>
<dbReference type="PRINTS" id="PR01158">
    <property type="entry name" value="TOPISMRASEII"/>
</dbReference>
<comment type="cofactor">
    <cofactor evidence="3">
        <name>Mg(2+)</name>
        <dbReference type="ChEBI" id="CHEBI:18420"/>
    </cofactor>
</comment>
<dbReference type="InterPro" id="IPR003594">
    <property type="entry name" value="HATPase_dom"/>
</dbReference>
<dbReference type="InterPro" id="IPR001154">
    <property type="entry name" value="TopoII_euk"/>
</dbReference>
<dbReference type="InterPro" id="IPR014721">
    <property type="entry name" value="Ribsml_uS5_D2-typ_fold_subgr"/>
</dbReference>
<dbReference type="InterPro" id="IPR018522">
    <property type="entry name" value="TopoIIA_CS"/>
</dbReference>
<dbReference type="FunFam" id="3.30.565.10:FF:000004">
    <property type="entry name" value="DNA topoisomerase 2"/>
    <property type="match status" value="1"/>
</dbReference>
<dbReference type="CDD" id="cd16930">
    <property type="entry name" value="HATPase_TopII-like"/>
    <property type="match status" value="1"/>
</dbReference>
<evidence type="ECO:0000256" key="1">
    <source>
        <dbReference type="ARBA" id="ARBA00000185"/>
    </source>
</evidence>
<dbReference type="FunFam" id="3.30.230.10:FF:000008">
    <property type="entry name" value="DNA topoisomerase 2"/>
    <property type="match status" value="1"/>
</dbReference>
<evidence type="ECO:0000313" key="14">
    <source>
        <dbReference type="Proteomes" id="UP000886520"/>
    </source>
</evidence>
<comment type="caution">
    <text evidence="13">The sequence shown here is derived from an EMBL/GenBank/DDBJ whole genome shotgun (WGS) entry which is preliminary data.</text>
</comment>
<keyword evidence="8 10" id="KW-0238">DNA-binding</keyword>
<comment type="cofactor">
    <cofactor evidence="2">
        <name>Ca(2+)</name>
        <dbReference type="ChEBI" id="CHEBI:29108"/>
    </cofactor>
</comment>
<evidence type="ECO:0000256" key="7">
    <source>
        <dbReference type="ARBA" id="ARBA00023029"/>
    </source>
</evidence>
<dbReference type="Proteomes" id="UP000886520">
    <property type="component" value="Chromosome 25"/>
</dbReference>
<dbReference type="Gene3D" id="3.40.50.670">
    <property type="match status" value="1"/>
</dbReference>
<dbReference type="EMBL" id="JABFUD020000025">
    <property type="protein sequence ID" value="KAI5059590.1"/>
    <property type="molecule type" value="Genomic_DNA"/>
</dbReference>
<evidence type="ECO:0000256" key="5">
    <source>
        <dbReference type="ARBA" id="ARBA00022741"/>
    </source>
</evidence>
<feature type="domain" description="Histidine kinase/HSP90-like ATPase" evidence="12">
    <location>
        <begin position="177"/>
        <end position="270"/>
    </location>
</feature>
<dbReference type="EC" id="5.6.2.2" evidence="10"/>
<dbReference type="Gene3D" id="3.30.565.10">
    <property type="entry name" value="Histidine kinase-like ATPase, C-terminal domain"/>
    <property type="match status" value="1"/>
</dbReference>
<comment type="catalytic activity">
    <reaction evidence="1 10">
        <text>ATP-dependent breakage, passage and rejoining of double-stranded DNA.</text>
        <dbReference type="EC" id="5.6.2.2"/>
    </reaction>
</comment>
<dbReference type="SUPFAM" id="SSF56719">
    <property type="entry name" value="Type II DNA topoisomerase"/>
    <property type="match status" value="1"/>
</dbReference>
<name>A0A9D4Z3A6_ADICA</name>
<dbReference type="PRINTS" id="PR00418">
    <property type="entry name" value="TPI2FAMILY"/>
</dbReference>
<comment type="function">
    <text evidence="10">Control of topological states of DNA by transient breakage and subsequent rejoining of DNA strands. Topoisomerase II makes double-strand breaks.</text>
</comment>
<keyword evidence="9 10" id="KW-0413">Isomerase</keyword>
<dbReference type="InterPro" id="IPR001241">
    <property type="entry name" value="Topo_IIA"/>
</dbReference>
<evidence type="ECO:0000256" key="8">
    <source>
        <dbReference type="ARBA" id="ARBA00023125"/>
    </source>
</evidence>
<evidence type="ECO:0000256" key="9">
    <source>
        <dbReference type="ARBA" id="ARBA00023235"/>
    </source>
</evidence>
<comment type="subunit">
    <text evidence="10">Homodimer.</text>
</comment>
<dbReference type="CDD" id="cd03481">
    <property type="entry name" value="TopoIIA_Trans_ScTopoIIA"/>
    <property type="match status" value="1"/>
</dbReference>
<dbReference type="InterPro" id="IPR013760">
    <property type="entry name" value="Topo_IIA-like_dom_sf"/>
</dbReference>
<dbReference type="GO" id="GO:0003918">
    <property type="term" value="F:DNA topoisomerase type II (double strand cut, ATP-hydrolyzing) activity"/>
    <property type="evidence" value="ECO:0007669"/>
    <property type="project" value="UniProtKB-UniRule"/>
</dbReference>
<dbReference type="Pfam" id="PF02518">
    <property type="entry name" value="HATPase_c"/>
    <property type="match status" value="1"/>
</dbReference>
<dbReference type="Pfam" id="PF00204">
    <property type="entry name" value="DNA_gyraseB"/>
    <property type="match status" value="1"/>
</dbReference>
<evidence type="ECO:0000256" key="10">
    <source>
        <dbReference type="RuleBase" id="RU362094"/>
    </source>
</evidence>
<keyword evidence="14" id="KW-1185">Reference proteome</keyword>